<accession>A0A9D1JJZ9</accession>
<name>A0A9D1JJZ9_9FIRM</name>
<reference evidence="1" key="2">
    <citation type="journal article" date="2021" name="PeerJ">
        <title>Extensive microbial diversity within the chicken gut microbiome revealed by metagenomics and culture.</title>
        <authorList>
            <person name="Gilroy R."/>
            <person name="Ravi A."/>
            <person name="Getino M."/>
            <person name="Pursley I."/>
            <person name="Horton D.L."/>
            <person name="Alikhan N.F."/>
            <person name="Baker D."/>
            <person name="Gharbi K."/>
            <person name="Hall N."/>
            <person name="Watson M."/>
            <person name="Adriaenssens E.M."/>
            <person name="Foster-Nyarko E."/>
            <person name="Jarju S."/>
            <person name="Secka A."/>
            <person name="Antonio M."/>
            <person name="Oren A."/>
            <person name="Chaudhuri R.R."/>
            <person name="La Ragione R."/>
            <person name="Hildebrand F."/>
            <person name="Pallen M.J."/>
        </authorList>
    </citation>
    <scope>NUCLEOTIDE SEQUENCE</scope>
    <source>
        <strain evidence="1">CHK190-19873</strain>
    </source>
</reference>
<evidence type="ECO:0000313" key="1">
    <source>
        <dbReference type="EMBL" id="HIS31640.1"/>
    </source>
</evidence>
<reference evidence="1" key="1">
    <citation type="submission" date="2020-10" db="EMBL/GenBank/DDBJ databases">
        <authorList>
            <person name="Gilroy R."/>
        </authorList>
    </citation>
    <scope>NUCLEOTIDE SEQUENCE</scope>
    <source>
        <strain evidence="1">CHK190-19873</strain>
    </source>
</reference>
<dbReference type="EMBL" id="DVIQ01000047">
    <property type="protein sequence ID" value="HIS31640.1"/>
    <property type="molecule type" value="Genomic_DNA"/>
</dbReference>
<protein>
    <submittedName>
        <fullName evidence="1">Uncharacterized protein</fullName>
    </submittedName>
</protein>
<dbReference type="Proteomes" id="UP000823935">
    <property type="component" value="Unassembled WGS sequence"/>
</dbReference>
<organism evidence="1 2">
    <name type="scientific">Candidatus Limivivens intestinipullorum</name>
    <dbReference type="NCBI Taxonomy" id="2840858"/>
    <lineage>
        <taxon>Bacteria</taxon>
        <taxon>Bacillati</taxon>
        <taxon>Bacillota</taxon>
        <taxon>Clostridia</taxon>
        <taxon>Lachnospirales</taxon>
        <taxon>Lachnospiraceae</taxon>
        <taxon>Lachnospiraceae incertae sedis</taxon>
        <taxon>Candidatus Limivivens</taxon>
    </lineage>
</organism>
<sequence>MTRDISEGVSKEERINRKTWLIFNGSYPIIVSEMTVLRYPISEVIV</sequence>
<comment type="caution">
    <text evidence="1">The sequence shown here is derived from an EMBL/GenBank/DDBJ whole genome shotgun (WGS) entry which is preliminary data.</text>
</comment>
<dbReference type="AlphaFoldDB" id="A0A9D1JJZ9"/>
<gene>
    <name evidence="1" type="ORF">IAB44_08880</name>
</gene>
<proteinExistence type="predicted"/>
<evidence type="ECO:0000313" key="2">
    <source>
        <dbReference type="Proteomes" id="UP000823935"/>
    </source>
</evidence>